<accession>S5MQI0</accession>
<keyword evidence="3" id="KW-1185">Reference proteome</keyword>
<dbReference type="PROSITE" id="PS51750">
    <property type="entry name" value="BRO_N"/>
    <property type="match status" value="1"/>
</dbReference>
<dbReference type="Pfam" id="PF13455">
    <property type="entry name" value="MUG113"/>
    <property type="match status" value="1"/>
</dbReference>
<dbReference type="GeneID" id="16489509"/>
<dbReference type="RefSeq" id="YP_008378323.1">
    <property type="nucleotide sequence ID" value="NC_021923.1"/>
</dbReference>
<dbReference type="Proteomes" id="UP000203768">
    <property type="component" value="Segment"/>
</dbReference>
<evidence type="ECO:0000313" key="2">
    <source>
        <dbReference type="EMBL" id="AGR56859.1"/>
    </source>
</evidence>
<gene>
    <name evidence="2" type="ORF">Hesp107</name>
</gene>
<dbReference type="InterPro" id="IPR003497">
    <property type="entry name" value="BRO_N_domain"/>
</dbReference>
<dbReference type="KEGG" id="vg:16489509"/>
<dbReference type="EMBL" id="KF158713">
    <property type="protein sequence ID" value="AGR56859.1"/>
    <property type="molecule type" value="Genomic_DNA"/>
</dbReference>
<organism evidence="2 3">
    <name type="scientific">Hemileuca sp. nucleopolyhedrovirus</name>
    <dbReference type="NCBI Taxonomy" id="1367203"/>
    <lineage>
        <taxon>Viruses</taxon>
        <taxon>Viruses incertae sedis</taxon>
        <taxon>Naldaviricetes</taxon>
        <taxon>Lefavirales</taxon>
        <taxon>Baculoviridae</taxon>
        <taxon>Alphabaculovirus</taxon>
        <taxon>Alphabaculovirus heleucae</taxon>
        <taxon>Hemileuca species nucleopolyhedrovirus</taxon>
    </lineage>
</organism>
<evidence type="ECO:0000259" key="1">
    <source>
        <dbReference type="PROSITE" id="PS51750"/>
    </source>
</evidence>
<sequence length="236" mass="27649">MMTVWVGTFKFGNKKHKLRYVLDINHKIRFVAKDIIQILKYQKCNRATANVVDRKYKIYFNKVKLLLPSSRRRNESGYLQPRTILLEKIGLIQMIMRSEATIAAELQNWFFEYVIPECSRGGVSSIGLNGFNVTRPVRGYFYVASTNSYIGKNLYKIGQTTNLERRLATLNCGRANFDHMDYVLYTKPITYFVLLEKMVKRHLKTYRNSGEVYEVDLEIVINIIINCIGNHFFYRG</sequence>
<reference evidence="2 3" key="1">
    <citation type="journal article" date="2013" name="Virus Genes">
        <title>The genome of a baculovirus isolated from Hemileuca sp. encodes a serpin ortholog.</title>
        <authorList>
            <person name="Rohrmann G.F."/>
            <person name="Erlandson M.A."/>
            <person name="Theilmann D.A."/>
        </authorList>
    </citation>
    <scope>NUCLEOTIDE SEQUENCE [LARGE SCALE GENOMIC DNA]</scope>
</reference>
<dbReference type="OrthoDB" id="8342at10239"/>
<dbReference type="Pfam" id="PF02498">
    <property type="entry name" value="Bro-N"/>
    <property type="match status" value="1"/>
</dbReference>
<evidence type="ECO:0000313" key="3">
    <source>
        <dbReference type="Proteomes" id="UP000203768"/>
    </source>
</evidence>
<dbReference type="SMART" id="SM01040">
    <property type="entry name" value="Bro-N"/>
    <property type="match status" value="1"/>
</dbReference>
<proteinExistence type="predicted"/>
<name>S5MQI0_9ABAC</name>
<feature type="domain" description="Bro-N" evidence="1">
    <location>
        <begin position="15"/>
        <end position="122"/>
    </location>
</feature>
<protein>
    <submittedName>
        <fullName evidence="2">Bro</fullName>
    </submittedName>
</protein>